<name>A0A5K3F828_MESCO</name>
<feature type="transmembrane region" description="Helical" evidence="2">
    <location>
        <begin position="6"/>
        <end position="29"/>
    </location>
</feature>
<dbReference type="GO" id="GO:0016020">
    <property type="term" value="C:membrane"/>
    <property type="evidence" value="ECO:0007669"/>
    <property type="project" value="TreeGrafter"/>
</dbReference>
<dbReference type="PANTHER" id="PTHR21780:SF0">
    <property type="entry name" value="TRANSMEMBRANE PROTEIN 209"/>
    <property type="match status" value="1"/>
</dbReference>
<reference evidence="3" key="1">
    <citation type="submission" date="2019-11" db="UniProtKB">
        <authorList>
            <consortium name="WormBaseParasite"/>
        </authorList>
    </citation>
    <scope>IDENTIFICATION</scope>
</reference>
<proteinExistence type="predicted"/>
<dbReference type="PANTHER" id="PTHR21780">
    <property type="entry name" value="TRANSMEMBRANE PROTEIN 209"/>
    <property type="match status" value="1"/>
</dbReference>
<keyword evidence="2" id="KW-0812">Transmembrane</keyword>
<sequence length="495" mass="54773">MLLLKHFASLFAILISHIIVLVLLCIFLISAARHMYHLFVALDLGQSLRSNAHTTAVNANSKMKGQFGPTVFQDSLSNCFSSSLRYTSPDVSWHKGSAEKVHRYLDSWRSSEVVSPGLVHPCGESSQVNMSISPPGNFTTISPKAPITFGFSPQPLSANSWSSPLSSPPPRRSSIPRWNAYSSSIASLQYQLSPCRGVDCLDPANSFGSSVAGDRGGSGLLSTSHNGEADDNGFGKLTPRSHTDANSTEKDASEYWKSNNVTLTDLERWTVSIRRWLHGTILRRVVDEIASVNAKISKTSDDAVLIGSTTLSTLEQLAKGKYQHISSLPTLLRFLDCTKAQSYLVFRLQELSRGSCLGEFRWDGGSRSTVSPWKDYLPNDTMILLHMFSAYMDACLPPHPKCLSGRSFGQLHLVRTPDKPDLKSKYTAQLYVAKIQPPLIKVVFDGITYVFPSDRNNLYHALLMFFHFYNSLDGTIRSITLGPSGLNVAWIFQRE</sequence>
<protein>
    <submittedName>
        <fullName evidence="3">Transmembrane protein 209</fullName>
    </submittedName>
</protein>
<dbReference type="WBParaSite" id="MCU_005698-RA">
    <property type="protein sequence ID" value="MCU_005698-RA"/>
    <property type="gene ID" value="MCU_005698"/>
</dbReference>
<evidence type="ECO:0000313" key="3">
    <source>
        <dbReference type="WBParaSite" id="MCU_005698-RA"/>
    </source>
</evidence>
<dbReference type="AlphaFoldDB" id="A0A5K3F828"/>
<evidence type="ECO:0000256" key="1">
    <source>
        <dbReference type="SAM" id="MobiDB-lite"/>
    </source>
</evidence>
<feature type="region of interest" description="Disordered" evidence="1">
    <location>
        <begin position="218"/>
        <end position="251"/>
    </location>
</feature>
<keyword evidence="2" id="KW-0472">Membrane</keyword>
<organism evidence="3">
    <name type="scientific">Mesocestoides corti</name>
    <name type="common">Flatworm</name>
    <dbReference type="NCBI Taxonomy" id="53468"/>
    <lineage>
        <taxon>Eukaryota</taxon>
        <taxon>Metazoa</taxon>
        <taxon>Spiralia</taxon>
        <taxon>Lophotrochozoa</taxon>
        <taxon>Platyhelminthes</taxon>
        <taxon>Cestoda</taxon>
        <taxon>Eucestoda</taxon>
        <taxon>Cyclophyllidea</taxon>
        <taxon>Mesocestoididae</taxon>
        <taxon>Mesocestoides</taxon>
    </lineage>
</organism>
<accession>A0A5K3F828</accession>
<dbReference type="Pfam" id="PF09786">
    <property type="entry name" value="CytochromB561_N"/>
    <property type="match status" value="1"/>
</dbReference>
<evidence type="ECO:0000256" key="2">
    <source>
        <dbReference type="SAM" id="Phobius"/>
    </source>
</evidence>
<dbReference type="InterPro" id="IPR019176">
    <property type="entry name" value="Cytochrome_B561-rel"/>
</dbReference>
<keyword evidence="2" id="KW-1133">Transmembrane helix</keyword>
<feature type="compositionally biased region" description="Basic and acidic residues" evidence="1">
    <location>
        <begin position="241"/>
        <end position="251"/>
    </location>
</feature>